<keyword evidence="1" id="KW-0175">Coiled coil</keyword>
<evidence type="ECO:0000313" key="3">
    <source>
        <dbReference type="EMBL" id="MUZ57427.1"/>
    </source>
</evidence>
<evidence type="ECO:0000256" key="2">
    <source>
        <dbReference type="SAM" id="MobiDB-lite"/>
    </source>
</evidence>
<dbReference type="RefSeq" id="WP_156547884.1">
    <property type="nucleotide sequence ID" value="NZ_JABAEJ010000004.1"/>
</dbReference>
<accession>A0AAE5AVT1</accession>
<sequence>MSILETALRERNKMLEQQADQYAGAVDSLSNRLAEALRRLAPHDPDYVRGEAPDLVPDAPTLPVEDHGGSVMPLTVHEE</sequence>
<reference evidence="3 4" key="1">
    <citation type="submission" date="2019-12" db="EMBL/GenBank/DDBJ databases">
        <title>Whole-genome sequencing of Allorhizobium vitis.</title>
        <authorList>
            <person name="Gan H.M."/>
            <person name="Szegedi E."/>
            <person name="Burr T."/>
            <person name="Savka M.A."/>
        </authorList>
    </citation>
    <scope>NUCLEOTIDE SEQUENCE [LARGE SCALE GENOMIC DNA]</scope>
    <source>
        <strain evidence="3 4">CG989</strain>
    </source>
</reference>
<protein>
    <submittedName>
        <fullName evidence="3">Uncharacterized protein</fullName>
    </submittedName>
</protein>
<evidence type="ECO:0000256" key="1">
    <source>
        <dbReference type="SAM" id="Coils"/>
    </source>
</evidence>
<feature type="coiled-coil region" evidence="1">
    <location>
        <begin position="12"/>
        <end position="39"/>
    </location>
</feature>
<name>A0AAE5AVT1_AGRVI</name>
<dbReference type="Proteomes" id="UP000436692">
    <property type="component" value="Unassembled WGS sequence"/>
</dbReference>
<gene>
    <name evidence="3" type="ORF">GOZ95_08130</name>
</gene>
<dbReference type="EMBL" id="WPHM01000003">
    <property type="protein sequence ID" value="MUZ57427.1"/>
    <property type="molecule type" value="Genomic_DNA"/>
</dbReference>
<proteinExistence type="predicted"/>
<dbReference type="AlphaFoldDB" id="A0AAE5AVT1"/>
<comment type="caution">
    <text evidence="3">The sequence shown here is derived from an EMBL/GenBank/DDBJ whole genome shotgun (WGS) entry which is preliminary data.</text>
</comment>
<feature type="region of interest" description="Disordered" evidence="2">
    <location>
        <begin position="44"/>
        <end position="79"/>
    </location>
</feature>
<organism evidence="3 4">
    <name type="scientific">Agrobacterium vitis</name>
    <name type="common">Rhizobium vitis</name>
    <dbReference type="NCBI Taxonomy" id="373"/>
    <lineage>
        <taxon>Bacteria</taxon>
        <taxon>Pseudomonadati</taxon>
        <taxon>Pseudomonadota</taxon>
        <taxon>Alphaproteobacteria</taxon>
        <taxon>Hyphomicrobiales</taxon>
        <taxon>Rhizobiaceae</taxon>
        <taxon>Rhizobium/Agrobacterium group</taxon>
        <taxon>Agrobacterium</taxon>
    </lineage>
</organism>
<evidence type="ECO:0000313" key="4">
    <source>
        <dbReference type="Proteomes" id="UP000436692"/>
    </source>
</evidence>